<proteinExistence type="predicted"/>
<name>A0A2H3BH32_9AGAR</name>
<gene>
    <name evidence="2" type="ORF">ARMSODRAFT_1018270</name>
</gene>
<feature type="signal peptide" evidence="1">
    <location>
        <begin position="1"/>
        <end position="23"/>
    </location>
</feature>
<evidence type="ECO:0000256" key="1">
    <source>
        <dbReference type="SAM" id="SignalP"/>
    </source>
</evidence>
<dbReference type="AlphaFoldDB" id="A0A2H3BH32"/>
<feature type="chain" id="PRO_5013809855" evidence="1">
    <location>
        <begin position="24"/>
        <end position="70"/>
    </location>
</feature>
<keyword evidence="3" id="KW-1185">Reference proteome</keyword>
<organism evidence="2 3">
    <name type="scientific">Armillaria solidipes</name>
    <dbReference type="NCBI Taxonomy" id="1076256"/>
    <lineage>
        <taxon>Eukaryota</taxon>
        <taxon>Fungi</taxon>
        <taxon>Dikarya</taxon>
        <taxon>Basidiomycota</taxon>
        <taxon>Agaricomycotina</taxon>
        <taxon>Agaricomycetes</taxon>
        <taxon>Agaricomycetidae</taxon>
        <taxon>Agaricales</taxon>
        <taxon>Marasmiineae</taxon>
        <taxon>Physalacriaceae</taxon>
        <taxon>Armillaria</taxon>
    </lineage>
</organism>
<reference evidence="3" key="1">
    <citation type="journal article" date="2017" name="Nat. Ecol. Evol.">
        <title>Genome expansion and lineage-specific genetic innovations in the forest pathogenic fungi Armillaria.</title>
        <authorList>
            <person name="Sipos G."/>
            <person name="Prasanna A.N."/>
            <person name="Walter M.C."/>
            <person name="O'Connor E."/>
            <person name="Balint B."/>
            <person name="Krizsan K."/>
            <person name="Kiss B."/>
            <person name="Hess J."/>
            <person name="Varga T."/>
            <person name="Slot J."/>
            <person name="Riley R."/>
            <person name="Boka B."/>
            <person name="Rigling D."/>
            <person name="Barry K."/>
            <person name="Lee J."/>
            <person name="Mihaltcheva S."/>
            <person name="LaButti K."/>
            <person name="Lipzen A."/>
            <person name="Waldron R."/>
            <person name="Moloney N.M."/>
            <person name="Sperisen C."/>
            <person name="Kredics L."/>
            <person name="Vagvoelgyi C."/>
            <person name="Patrignani A."/>
            <person name="Fitzpatrick D."/>
            <person name="Nagy I."/>
            <person name="Doyle S."/>
            <person name="Anderson J.B."/>
            <person name="Grigoriev I.V."/>
            <person name="Gueldener U."/>
            <person name="Muensterkoetter M."/>
            <person name="Nagy L.G."/>
        </authorList>
    </citation>
    <scope>NUCLEOTIDE SEQUENCE [LARGE SCALE GENOMIC DNA]</scope>
    <source>
        <strain evidence="3">28-4</strain>
    </source>
</reference>
<protein>
    <submittedName>
        <fullName evidence="2">Uncharacterized protein</fullName>
    </submittedName>
</protein>
<dbReference type="Proteomes" id="UP000218334">
    <property type="component" value="Unassembled WGS sequence"/>
</dbReference>
<keyword evidence="1" id="KW-0732">Signal</keyword>
<accession>A0A2H3BH32</accession>
<evidence type="ECO:0000313" key="2">
    <source>
        <dbReference type="EMBL" id="PBK70181.1"/>
    </source>
</evidence>
<dbReference type="EMBL" id="KZ293427">
    <property type="protein sequence ID" value="PBK70181.1"/>
    <property type="molecule type" value="Genomic_DNA"/>
</dbReference>
<sequence length="70" mass="7671">MLITINGQSGFTNLLALALLVCAAPGRNFRETDVEERRWDIHVTDPSLGIASTSSAVSWSFLPASIYYLL</sequence>
<evidence type="ECO:0000313" key="3">
    <source>
        <dbReference type="Proteomes" id="UP000218334"/>
    </source>
</evidence>